<dbReference type="SUPFAM" id="SSF48452">
    <property type="entry name" value="TPR-like"/>
    <property type="match status" value="1"/>
</dbReference>
<dbReference type="InterPro" id="IPR019734">
    <property type="entry name" value="TPR_rpt"/>
</dbReference>
<dbReference type="AlphaFoldDB" id="A0A1V6LSN7"/>
<dbReference type="PROSITE" id="PS50005">
    <property type="entry name" value="TPR"/>
    <property type="match status" value="5"/>
</dbReference>
<dbReference type="EMBL" id="MTBC01000004">
    <property type="protein sequence ID" value="OQD43168.1"/>
    <property type="molecule type" value="Genomic_DNA"/>
</dbReference>
<dbReference type="Gene3D" id="1.25.40.10">
    <property type="entry name" value="Tetratricopeptide repeat domain"/>
    <property type="match status" value="3"/>
</dbReference>
<feature type="repeat" description="TPR" evidence="3">
    <location>
        <begin position="23"/>
        <end position="56"/>
    </location>
</feature>
<gene>
    <name evidence="4" type="ORF">BUL40_08770</name>
</gene>
<keyword evidence="5" id="KW-1185">Reference proteome</keyword>
<feature type="repeat" description="TPR" evidence="3">
    <location>
        <begin position="306"/>
        <end position="339"/>
    </location>
</feature>
<dbReference type="InterPro" id="IPR013105">
    <property type="entry name" value="TPR_2"/>
</dbReference>
<organism evidence="4 5">
    <name type="scientific">Croceivirga radicis</name>
    <dbReference type="NCBI Taxonomy" id="1929488"/>
    <lineage>
        <taxon>Bacteria</taxon>
        <taxon>Pseudomonadati</taxon>
        <taxon>Bacteroidota</taxon>
        <taxon>Flavobacteriia</taxon>
        <taxon>Flavobacteriales</taxon>
        <taxon>Flavobacteriaceae</taxon>
        <taxon>Croceivirga</taxon>
    </lineage>
</organism>
<reference evidence="4 5" key="1">
    <citation type="submission" date="2016-12" db="EMBL/GenBank/DDBJ databases">
        <authorList>
            <person name="Song W.-J."/>
            <person name="Kurnit D.M."/>
        </authorList>
    </citation>
    <scope>NUCLEOTIDE SEQUENCE [LARGE SCALE GENOMIC DNA]</scope>
    <source>
        <strain evidence="4 5">HSG9</strain>
    </source>
</reference>
<feature type="repeat" description="TPR" evidence="3">
    <location>
        <begin position="272"/>
        <end position="305"/>
    </location>
</feature>
<keyword evidence="2 3" id="KW-0802">TPR repeat</keyword>
<keyword evidence="1" id="KW-0677">Repeat</keyword>
<accession>A0A1V6LSN7</accession>
<protein>
    <submittedName>
        <fullName evidence="4">Uncharacterized protein</fullName>
    </submittedName>
</protein>
<evidence type="ECO:0000313" key="4">
    <source>
        <dbReference type="EMBL" id="OQD43168.1"/>
    </source>
</evidence>
<dbReference type="Pfam" id="PF13181">
    <property type="entry name" value="TPR_8"/>
    <property type="match status" value="1"/>
</dbReference>
<dbReference type="PANTHER" id="PTHR44858">
    <property type="entry name" value="TETRATRICOPEPTIDE REPEAT PROTEIN 6"/>
    <property type="match status" value="1"/>
</dbReference>
<proteinExistence type="predicted"/>
<dbReference type="InterPro" id="IPR011990">
    <property type="entry name" value="TPR-like_helical_dom_sf"/>
</dbReference>
<evidence type="ECO:0000256" key="2">
    <source>
        <dbReference type="ARBA" id="ARBA00022803"/>
    </source>
</evidence>
<dbReference type="InterPro" id="IPR050498">
    <property type="entry name" value="Ycf3"/>
</dbReference>
<dbReference type="Pfam" id="PF13424">
    <property type="entry name" value="TPR_12"/>
    <property type="match status" value="1"/>
</dbReference>
<name>A0A1V6LSN7_9FLAO</name>
<comment type="caution">
    <text evidence="4">The sequence shown here is derived from an EMBL/GenBank/DDBJ whole genome shotgun (WGS) entry which is preliminary data.</text>
</comment>
<dbReference type="Proteomes" id="UP000191680">
    <property type="component" value="Unassembled WGS sequence"/>
</dbReference>
<dbReference type="Pfam" id="PF07719">
    <property type="entry name" value="TPR_2"/>
    <property type="match status" value="1"/>
</dbReference>
<dbReference type="PANTHER" id="PTHR44858:SF1">
    <property type="entry name" value="UDP-N-ACETYLGLUCOSAMINE--PEPTIDE N-ACETYLGLUCOSAMINYLTRANSFERASE SPINDLY-RELATED"/>
    <property type="match status" value="1"/>
</dbReference>
<evidence type="ECO:0000256" key="3">
    <source>
        <dbReference type="PROSITE-ProRule" id="PRU00339"/>
    </source>
</evidence>
<dbReference type="RefSeq" id="WP_080318943.1">
    <property type="nucleotide sequence ID" value="NZ_MTBC01000004.1"/>
</dbReference>
<feature type="repeat" description="TPR" evidence="3">
    <location>
        <begin position="57"/>
        <end position="90"/>
    </location>
</feature>
<sequence>MTIKNLYLISIFQFLIFSCNNGTSQYYEKGKSLYDEGNYTKAIELLTKDIDLNGGTDLAYYYRGRALQSTQKYQKAILNFNKAIAINEDLIYIHVNKAVTQIKLKQHDSALQGLNYIITKFEPSQDSNINRNLAIAYNNRGLIKHQILKDFPNALADFNKSLSFEENSESQLPFMNRGVLFLETKEYEKAITDLERAIQLNDKKAWAHFMKARAHFQIKNYSNSLISINRAIELEATNWRYFNLRGMTLNNLERYNEALSDFNKAVDISNHDYAYNNRGFTKYKLGNLKEALEDCQKAMELNNENSWTFYNLGLINYEIGNKSKACDYFKKALDLGKKEAEIELVNKCQ</sequence>
<dbReference type="PROSITE" id="PS51257">
    <property type="entry name" value="PROKAR_LIPOPROTEIN"/>
    <property type="match status" value="1"/>
</dbReference>
<feature type="repeat" description="TPR" evidence="3">
    <location>
        <begin position="171"/>
        <end position="204"/>
    </location>
</feature>
<dbReference type="OrthoDB" id="1298851at2"/>
<evidence type="ECO:0000313" key="5">
    <source>
        <dbReference type="Proteomes" id="UP000191680"/>
    </source>
</evidence>
<evidence type="ECO:0000256" key="1">
    <source>
        <dbReference type="ARBA" id="ARBA00022737"/>
    </source>
</evidence>
<dbReference type="Pfam" id="PF13432">
    <property type="entry name" value="TPR_16"/>
    <property type="match status" value="1"/>
</dbReference>
<dbReference type="SMART" id="SM00028">
    <property type="entry name" value="TPR"/>
    <property type="match status" value="9"/>
</dbReference>